<dbReference type="InterPro" id="IPR004111">
    <property type="entry name" value="Repressor_TetR_C"/>
</dbReference>
<dbReference type="InterPro" id="IPR036271">
    <property type="entry name" value="Tet_transcr_reg_TetR-rel_C_sf"/>
</dbReference>
<dbReference type="InterPro" id="IPR001647">
    <property type="entry name" value="HTH_TetR"/>
</dbReference>
<evidence type="ECO:0000259" key="5">
    <source>
        <dbReference type="PROSITE" id="PS50977"/>
    </source>
</evidence>
<dbReference type="Proteomes" id="UP001589710">
    <property type="component" value="Unassembled WGS sequence"/>
</dbReference>
<keyword evidence="2 4" id="KW-0238">DNA-binding</keyword>
<keyword evidence="1" id="KW-0805">Transcription regulation</keyword>
<evidence type="ECO:0000313" key="6">
    <source>
        <dbReference type="EMBL" id="MFB9578852.1"/>
    </source>
</evidence>
<sequence length="212" mass="23175">MTTSQETQRRPRGSLSRQSIGAAALRVIERDGLDSLTMRRVAGELSCGVMSLYSHVADADDLRGVVVGQLIDRLDLRPHEGESWQDATRRMLSTYADLAASFPRSFELLALADADQWPVAPHMERLADLLVTAGLTEEDALTALSVIDAYASGFLVIAVRNRPAVASAERAAPHRHDQLARLHHLDSYGTGSEVIIAGLEQRFEGHRAGRKP</sequence>
<evidence type="ECO:0000256" key="2">
    <source>
        <dbReference type="ARBA" id="ARBA00023125"/>
    </source>
</evidence>
<evidence type="ECO:0000313" key="7">
    <source>
        <dbReference type="Proteomes" id="UP001589710"/>
    </source>
</evidence>
<dbReference type="PROSITE" id="PS50977">
    <property type="entry name" value="HTH_TETR_2"/>
    <property type="match status" value="1"/>
</dbReference>
<dbReference type="SUPFAM" id="SSF46689">
    <property type="entry name" value="Homeodomain-like"/>
    <property type="match status" value="1"/>
</dbReference>
<dbReference type="Gene3D" id="1.10.10.60">
    <property type="entry name" value="Homeodomain-like"/>
    <property type="match status" value="1"/>
</dbReference>
<dbReference type="PANTHER" id="PTHR30055:SF151">
    <property type="entry name" value="TRANSCRIPTIONAL REGULATORY PROTEIN"/>
    <property type="match status" value="1"/>
</dbReference>
<accession>A0ABV5RLV7</accession>
<dbReference type="PANTHER" id="PTHR30055">
    <property type="entry name" value="HTH-TYPE TRANSCRIPTIONAL REGULATOR RUTR"/>
    <property type="match status" value="1"/>
</dbReference>
<dbReference type="SUPFAM" id="SSF48498">
    <property type="entry name" value="Tetracyclin repressor-like, C-terminal domain"/>
    <property type="match status" value="1"/>
</dbReference>
<proteinExistence type="predicted"/>
<dbReference type="Gene3D" id="1.10.357.10">
    <property type="entry name" value="Tetracycline Repressor, domain 2"/>
    <property type="match status" value="1"/>
</dbReference>
<name>A0ABV5RLV7_9ACTN</name>
<dbReference type="InterPro" id="IPR009057">
    <property type="entry name" value="Homeodomain-like_sf"/>
</dbReference>
<feature type="domain" description="HTH tetR-type" evidence="5">
    <location>
        <begin position="14"/>
        <end position="74"/>
    </location>
</feature>
<keyword evidence="3" id="KW-0804">Transcription</keyword>
<dbReference type="RefSeq" id="WP_345516718.1">
    <property type="nucleotide sequence ID" value="NZ_BAAAXD010000039.1"/>
</dbReference>
<dbReference type="InterPro" id="IPR050109">
    <property type="entry name" value="HTH-type_TetR-like_transc_reg"/>
</dbReference>
<dbReference type="Pfam" id="PF02909">
    <property type="entry name" value="TetR_C_1"/>
    <property type="match status" value="1"/>
</dbReference>
<feature type="DNA-binding region" description="H-T-H motif" evidence="4">
    <location>
        <begin position="37"/>
        <end position="56"/>
    </location>
</feature>
<keyword evidence="7" id="KW-1185">Reference proteome</keyword>
<dbReference type="EMBL" id="JBHMCG010000200">
    <property type="protein sequence ID" value="MFB9578852.1"/>
    <property type="molecule type" value="Genomic_DNA"/>
</dbReference>
<evidence type="ECO:0000256" key="4">
    <source>
        <dbReference type="PROSITE-ProRule" id="PRU00335"/>
    </source>
</evidence>
<evidence type="ECO:0000256" key="3">
    <source>
        <dbReference type="ARBA" id="ARBA00023163"/>
    </source>
</evidence>
<comment type="caution">
    <text evidence="6">The sequence shown here is derived from an EMBL/GenBank/DDBJ whole genome shotgun (WGS) entry which is preliminary data.</text>
</comment>
<evidence type="ECO:0000256" key="1">
    <source>
        <dbReference type="ARBA" id="ARBA00023015"/>
    </source>
</evidence>
<protein>
    <submittedName>
        <fullName evidence="6">TetR/AcrR family transcriptional regulator</fullName>
    </submittedName>
</protein>
<reference evidence="6 7" key="1">
    <citation type="submission" date="2024-09" db="EMBL/GenBank/DDBJ databases">
        <authorList>
            <person name="Sun Q."/>
            <person name="Mori K."/>
        </authorList>
    </citation>
    <scope>NUCLEOTIDE SEQUENCE [LARGE SCALE GENOMIC DNA]</scope>
    <source>
        <strain evidence="6 7">JCM 3331</strain>
    </source>
</reference>
<organism evidence="6 7">
    <name type="scientific">Streptomyces yanii</name>
    <dbReference type="NCBI Taxonomy" id="78510"/>
    <lineage>
        <taxon>Bacteria</taxon>
        <taxon>Bacillati</taxon>
        <taxon>Actinomycetota</taxon>
        <taxon>Actinomycetes</taxon>
        <taxon>Kitasatosporales</taxon>
        <taxon>Streptomycetaceae</taxon>
        <taxon>Streptomyces</taxon>
    </lineage>
</organism>
<gene>
    <name evidence="6" type="ORF">ACFFTL_43030</name>
</gene>